<evidence type="ECO:0000313" key="4">
    <source>
        <dbReference type="EMBL" id="KAF5320858.1"/>
    </source>
</evidence>
<dbReference type="Gene3D" id="3.30.465.10">
    <property type="match status" value="2"/>
</dbReference>
<dbReference type="OrthoDB" id="9983560at2759"/>
<dbReference type="InterPro" id="IPR036318">
    <property type="entry name" value="FAD-bd_PCMH-like_sf"/>
</dbReference>
<protein>
    <recommendedName>
        <fullName evidence="3">FAD-binding PCMH-type domain-containing protein</fullName>
    </recommendedName>
</protein>
<dbReference type="GO" id="GO:0071949">
    <property type="term" value="F:FAD binding"/>
    <property type="evidence" value="ECO:0007669"/>
    <property type="project" value="InterPro"/>
</dbReference>
<organism evidence="4 5">
    <name type="scientific">Psilocybe cf. subviscida</name>
    <dbReference type="NCBI Taxonomy" id="2480587"/>
    <lineage>
        <taxon>Eukaryota</taxon>
        <taxon>Fungi</taxon>
        <taxon>Dikarya</taxon>
        <taxon>Basidiomycota</taxon>
        <taxon>Agaricomycotina</taxon>
        <taxon>Agaricomycetes</taxon>
        <taxon>Agaricomycetidae</taxon>
        <taxon>Agaricales</taxon>
        <taxon>Agaricineae</taxon>
        <taxon>Strophariaceae</taxon>
        <taxon>Psilocybe</taxon>
    </lineage>
</organism>
<dbReference type="InterPro" id="IPR006094">
    <property type="entry name" value="Oxid_FAD_bind_N"/>
</dbReference>
<gene>
    <name evidence="4" type="ORF">D9619_000110</name>
</gene>
<evidence type="ECO:0000256" key="2">
    <source>
        <dbReference type="ARBA" id="ARBA00023002"/>
    </source>
</evidence>
<dbReference type="PANTHER" id="PTHR13878">
    <property type="entry name" value="GULONOLACTONE OXIDASE"/>
    <property type="match status" value="1"/>
</dbReference>
<dbReference type="PANTHER" id="PTHR13878:SF91">
    <property type="entry name" value="FAD BINDING DOMAIN PROTEIN (AFU_ORTHOLOGUE AFUA_6G12070)-RELATED"/>
    <property type="match status" value="1"/>
</dbReference>
<keyword evidence="5" id="KW-1185">Reference proteome</keyword>
<dbReference type="PROSITE" id="PS51387">
    <property type="entry name" value="FAD_PCMH"/>
    <property type="match status" value="1"/>
</dbReference>
<sequence>MIAGLKMPPLLPCSRLYSGQTLKSSLIYSCSVDNVLLDLVPTMFDSFPSPWTLVKLITEFMITTGVTPQDWSHLNSSVGGRLHVGVPFSQPCFKYTTTGEVNVQYDEEKCTEIQKRNEDHIFRSEHFGSYELPQWESCQTDGDQCMLDWKDPTNQVAFAPPRQCKQGSVPERYVSSALPWSTIVRIFDETICAQIEVRGPNDVRAAFAFTQKTKVPIVIKNSGHDYFGRSSGPGTLALWTRKLDKLVLDRKWTPAGCPEDTSPTAAMIVGAGQNFRAIYDMARDNNVTFVSGADPSVGASGGWVMGGGHSSMSPALGLGVDRVLEFKIVTPDGAYRTVNRFQNTDLFWALRGGGGGTFGVVLESTFMVSPQVTVHSLLGLYDNTKENSVKLLKALAMTAVQFGKDGWGGYITPSLSSAIWGNPLLDEAAARKSAQPVIDAFESVGGKHVWYTMESSSDWFDTFIAPNTDQVGRPQILTTRLIPENKFDDDIMLDSMIDTMLDSDFSQILCVAPTGFQDYDKDATSIHPGWRNAVWHSLASYNWNYNSTLEERIQMYQRATNKWATVRERTPDAAVYMNEADTYEPNWQEVYWGPNYPRLLEIKNKYDPDHILDCWRCVGWKGDQDNRYKCYPKAELTSTQDAAGPSKTYTDL</sequence>
<dbReference type="SUPFAM" id="SSF56176">
    <property type="entry name" value="FAD-binding/transporter-associated domain-like"/>
    <property type="match status" value="1"/>
</dbReference>
<dbReference type="EMBL" id="JAACJJ010000028">
    <property type="protein sequence ID" value="KAF5320858.1"/>
    <property type="molecule type" value="Genomic_DNA"/>
</dbReference>
<accession>A0A8H5BE96</accession>
<keyword evidence="2" id="KW-0560">Oxidoreductase</keyword>
<comment type="caution">
    <text evidence="4">The sequence shown here is derived from an EMBL/GenBank/DDBJ whole genome shotgun (WGS) entry which is preliminary data.</text>
</comment>
<evidence type="ECO:0000313" key="5">
    <source>
        <dbReference type="Proteomes" id="UP000567179"/>
    </source>
</evidence>
<evidence type="ECO:0000256" key="1">
    <source>
        <dbReference type="ARBA" id="ARBA00005466"/>
    </source>
</evidence>
<evidence type="ECO:0000259" key="3">
    <source>
        <dbReference type="PROSITE" id="PS51387"/>
    </source>
</evidence>
<dbReference type="Proteomes" id="UP000567179">
    <property type="component" value="Unassembled WGS sequence"/>
</dbReference>
<dbReference type="InterPro" id="IPR012951">
    <property type="entry name" value="BBE"/>
</dbReference>
<proteinExistence type="inferred from homology"/>
<reference evidence="4 5" key="1">
    <citation type="journal article" date="2020" name="ISME J.">
        <title>Uncovering the hidden diversity of litter-decomposition mechanisms in mushroom-forming fungi.</title>
        <authorList>
            <person name="Floudas D."/>
            <person name="Bentzer J."/>
            <person name="Ahren D."/>
            <person name="Johansson T."/>
            <person name="Persson P."/>
            <person name="Tunlid A."/>
        </authorList>
    </citation>
    <scope>NUCLEOTIDE SEQUENCE [LARGE SCALE GENOMIC DNA]</scope>
    <source>
        <strain evidence="4 5">CBS 101986</strain>
    </source>
</reference>
<dbReference type="Pfam" id="PF08031">
    <property type="entry name" value="BBE"/>
    <property type="match status" value="1"/>
</dbReference>
<dbReference type="InterPro" id="IPR016169">
    <property type="entry name" value="FAD-bd_PCMH_sub2"/>
</dbReference>
<dbReference type="GO" id="GO:0016491">
    <property type="term" value="F:oxidoreductase activity"/>
    <property type="evidence" value="ECO:0007669"/>
    <property type="project" value="UniProtKB-KW"/>
</dbReference>
<dbReference type="InterPro" id="IPR050432">
    <property type="entry name" value="FAD-linked_Oxidoreductases_BP"/>
</dbReference>
<dbReference type="Pfam" id="PF01565">
    <property type="entry name" value="FAD_binding_4"/>
    <property type="match status" value="1"/>
</dbReference>
<comment type="similarity">
    <text evidence="1">Belongs to the oxygen-dependent FAD-linked oxidoreductase family.</text>
</comment>
<name>A0A8H5BE96_9AGAR</name>
<dbReference type="InterPro" id="IPR016166">
    <property type="entry name" value="FAD-bd_PCMH"/>
</dbReference>
<dbReference type="AlphaFoldDB" id="A0A8H5BE96"/>
<feature type="domain" description="FAD-binding PCMH-type" evidence="3">
    <location>
        <begin position="187"/>
        <end position="371"/>
    </location>
</feature>